<accession>A0ABX7E0J8</accession>
<dbReference type="InterPro" id="IPR025164">
    <property type="entry name" value="Toastrack_DUF4097"/>
</dbReference>
<dbReference type="EMBL" id="CP065425">
    <property type="protein sequence ID" value="QQZ08865.1"/>
    <property type="molecule type" value="Genomic_DNA"/>
</dbReference>
<reference evidence="2 3" key="1">
    <citation type="submission" date="2020-11" db="EMBL/GenBank/DDBJ databases">
        <title>Taxonomic evaluation of the Bacillus sporothermodurans group of bacteria based on whole genome sequences.</title>
        <authorList>
            <person name="Fiedler G."/>
            <person name="Herbstmann A.-D."/>
            <person name="Doll E."/>
            <person name="Wenning M."/>
            <person name="Brinks E."/>
            <person name="Kabisch J."/>
            <person name="Breitenwieser F."/>
            <person name="Lappann M."/>
            <person name="Boehnlein C."/>
            <person name="Franz C."/>
        </authorList>
    </citation>
    <scope>NUCLEOTIDE SEQUENCE [LARGE SCALE GENOMIC DNA]</scope>
    <source>
        <strain evidence="2 3">JCM 19841</strain>
    </source>
</reference>
<dbReference type="PANTHER" id="PTHR34094:SF1">
    <property type="entry name" value="PROTEIN FAM185A"/>
    <property type="match status" value="1"/>
</dbReference>
<feature type="domain" description="DUF4097" evidence="1">
    <location>
        <begin position="183"/>
        <end position="352"/>
    </location>
</feature>
<dbReference type="RefSeq" id="WP_202777797.1">
    <property type="nucleotide sequence ID" value="NZ_CP065425.1"/>
</dbReference>
<evidence type="ECO:0000313" key="3">
    <source>
        <dbReference type="Proteomes" id="UP000595691"/>
    </source>
</evidence>
<sequence length="353" mass="37685">MKKMVGGALILLIIGIIGTVATLYFSKGSILNLTEWEKKKSVSSNGIDKLDINSGPVDVIVEKTSDKDIQIRLAGKESIRKKGEYKLEVNEEQHTLNVKVKQKVHFGITFYSSVKLYVSVPDKMYQTLDVKTSSGELAVKDFQAENASFQASSGDVLVEDGRVKNDLSLEATSGSIKAMNNQANNILLKTSSGDILTEDGKASENLSIDVTSGEISVTNNEATKVVLKSTSGDIEVNQLAAKESEFTATSGEIYVDDISGTIIGSATSGDIEIVPNAHIGNTSLETTSGSITVNTKQKSIPFAIDYEGGSGEGDVSVTGANYTDKSEHRIIGKIESGTIKLKVRTGSGDFDLQ</sequence>
<name>A0ABX7E0J8_9BACI</name>
<proteinExistence type="predicted"/>
<dbReference type="PANTHER" id="PTHR34094">
    <property type="match status" value="1"/>
</dbReference>
<dbReference type="Pfam" id="PF13349">
    <property type="entry name" value="DUF4097"/>
    <property type="match status" value="1"/>
</dbReference>
<evidence type="ECO:0000313" key="2">
    <source>
        <dbReference type="EMBL" id="QQZ08865.1"/>
    </source>
</evidence>
<protein>
    <submittedName>
        <fullName evidence="2">DUF4097 family beta strand repeat protein</fullName>
    </submittedName>
</protein>
<keyword evidence="3" id="KW-1185">Reference proteome</keyword>
<gene>
    <name evidence="2" type="ORF">I5776_17860</name>
</gene>
<organism evidence="2 3">
    <name type="scientific">Heyndrickxia vini</name>
    <dbReference type="NCBI Taxonomy" id="1476025"/>
    <lineage>
        <taxon>Bacteria</taxon>
        <taxon>Bacillati</taxon>
        <taxon>Bacillota</taxon>
        <taxon>Bacilli</taxon>
        <taxon>Bacillales</taxon>
        <taxon>Bacillaceae</taxon>
        <taxon>Heyndrickxia</taxon>
    </lineage>
</organism>
<dbReference type="Proteomes" id="UP000595691">
    <property type="component" value="Chromosome"/>
</dbReference>
<evidence type="ECO:0000259" key="1">
    <source>
        <dbReference type="Pfam" id="PF13349"/>
    </source>
</evidence>